<proteinExistence type="predicted"/>
<evidence type="ECO:0000259" key="6">
    <source>
        <dbReference type="PROSITE" id="PS50172"/>
    </source>
</evidence>
<dbReference type="GO" id="GO:0031431">
    <property type="term" value="C:Dbf4-dependent protein kinase complex"/>
    <property type="evidence" value="ECO:0007669"/>
    <property type="project" value="TreeGrafter"/>
</dbReference>
<feature type="compositionally biased region" description="Polar residues" evidence="5">
    <location>
        <begin position="1"/>
        <end position="30"/>
    </location>
</feature>
<dbReference type="GO" id="GO:0008270">
    <property type="term" value="F:zinc ion binding"/>
    <property type="evidence" value="ECO:0007669"/>
    <property type="project" value="UniProtKB-KW"/>
</dbReference>
<keyword evidence="3" id="KW-0862">Zinc</keyword>
<evidence type="ECO:0000259" key="7">
    <source>
        <dbReference type="PROSITE" id="PS51265"/>
    </source>
</evidence>
<dbReference type="PANTHER" id="PTHR15375:SF26">
    <property type="entry name" value="PROTEIN CHIFFON"/>
    <property type="match status" value="1"/>
</dbReference>
<dbReference type="SUPFAM" id="SSF52113">
    <property type="entry name" value="BRCT domain"/>
    <property type="match status" value="1"/>
</dbReference>
<dbReference type="InterPro" id="IPR055116">
    <property type="entry name" value="DBF4_BRCT"/>
</dbReference>
<accession>A0A9P7B8D9</accession>
<organism evidence="8 9">
    <name type="scientific">Rhodotorula mucilaginosa</name>
    <name type="common">Yeast</name>
    <name type="synonym">Rhodotorula rubra</name>
    <dbReference type="NCBI Taxonomy" id="5537"/>
    <lineage>
        <taxon>Eukaryota</taxon>
        <taxon>Fungi</taxon>
        <taxon>Dikarya</taxon>
        <taxon>Basidiomycota</taxon>
        <taxon>Pucciniomycotina</taxon>
        <taxon>Microbotryomycetes</taxon>
        <taxon>Sporidiobolales</taxon>
        <taxon>Sporidiobolaceae</taxon>
        <taxon>Rhodotorula</taxon>
    </lineage>
</organism>
<dbReference type="InterPro" id="IPR038545">
    <property type="entry name" value="Znf_DBF_sf"/>
</dbReference>
<dbReference type="InterPro" id="IPR051590">
    <property type="entry name" value="Replication_Regulatory_Kinase"/>
</dbReference>
<feature type="domain" description="BRCT" evidence="6">
    <location>
        <begin position="179"/>
        <end position="229"/>
    </location>
</feature>
<keyword evidence="9" id="KW-1185">Reference proteome</keyword>
<dbReference type="PROSITE" id="PS50172">
    <property type="entry name" value="BRCT"/>
    <property type="match status" value="1"/>
</dbReference>
<sequence length="734" mass="79407">MATAETTPNSSRHATQPLNSRSHSVRTAATASLDDAVPPARPVFLDQPLFMNALAGPSKAPPVLGTKSVNGGATSVPMQTTRIDGRQFGDFNKASTTTRKRTLAEITATARENGHSPDESAARQVKRLRAAAAVPGEGAGGAAEVDAVAAAIARRKQRKAERGAGIEKLQQDTQQWRQKYRKAFPSFTFYFDAIDEATQSTLGSAVRKLGASVDNFFSKKVTHVVTSRSIPTATNASGKENVDSASASRLATTNSAAGRARKPTARSPKIYELPNGHRMRHSDGAVDQNPFIDSQDILTKAADFGLKIWACDKLQLIVDRINQVSPHKDKKGLQRDPSLPTLLRDEQLYGTRERDPVVPRNDMYYFPANKMYLFVEDSTGEHRPVVIKEYDKPKKHEDPSWPILWGGVEGRSGFYHYDGPELTYERRQPPAPPAPAATAPTAPTATRTVAPNLRRAVSLQNVTRQQQLIYEQCRRDGAACAEREMNRRGGSYIAASGNSQIITSNIASATSTAARSGAAQASRNGANPYVDKRLAVLSNRNVSVSGGGLLGSAASASGGTASGGVAGATRNRVAALKQTERPAGGLKRSVSVDAGLHPPRFAAAAPVQREEVKKPGYCENCRIKYDDFSAHVRSSKHRRFALNQKNWDELDVLLAKIERRRLVDVDDDDEESEDDMAMQAESSEAESAHASSDGAGSRCDDSGYQEASFLREDVKRDGSAELAAPREDEMEEAL</sequence>
<dbReference type="GO" id="GO:1901987">
    <property type="term" value="P:regulation of cell cycle phase transition"/>
    <property type="evidence" value="ECO:0007669"/>
    <property type="project" value="TreeGrafter"/>
</dbReference>
<dbReference type="Gene3D" id="3.40.50.10190">
    <property type="entry name" value="BRCT domain"/>
    <property type="match status" value="1"/>
</dbReference>
<dbReference type="GO" id="GO:0010571">
    <property type="term" value="P:positive regulation of nuclear cell cycle DNA replication"/>
    <property type="evidence" value="ECO:0007669"/>
    <property type="project" value="TreeGrafter"/>
</dbReference>
<feature type="region of interest" description="Disordered" evidence="5">
    <location>
        <begin position="1"/>
        <end position="33"/>
    </location>
</feature>
<dbReference type="InterPro" id="IPR001357">
    <property type="entry name" value="BRCT_dom"/>
</dbReference>
<feature type="region of interest" description="Disordered" evidence="5">
    <location>
        <begin position="233"/>
        <end position="282"/>
    </location>
</feature>
<dbReference type="Pfam" id="PF08630">
    <property type="entry name" value="Dfp1_Him1_M"/>
    <property type="match status" value="1"/>
</dbReference>
<name>A0A9P7B8D9_RHOMI</name>
<dbReference type="Pfam" id="PF07535">
    <property type="entry name" value="zf-DBF"/>
    <property type="match status" value="1"/>
</dbReference>
<dbReference type="InterPro" id="IPR036420">
    <property type="entry name" value="BRCT_dom_sf"/>
</dbReference>
<evidence type="ECO:0000256" key="2">
    <source>
        <dbReference type="ARBA" id="ARBA00022771"/>
    </source>
</evidence>
<feature type="compositionally biased region" description="Polar residues" evidence="5">
    <location>
        <begin position="233"/>
        <end position="256"/>
    </location>
</feature>
<evidence type="ECO:0000256" key="1">
    <source>
        <dbReference type="ARBA" id="ARBA00022723"/>
    </source>
</evidence>
<comment type="caution">
    <text evidence="8">The sequence shown here is derived from an EMBL/GenBank/DDBJ whole genome shotgun (WGS) entry which is preliminary data.</text>
</comment>
<feature type="domain" description="DBF4-type" evidence="7">
    <location>
        <begin position="611"/>
        <end position="660"/>
    </location>
</feature>
<dbReference type="OrthoDB" id="21380at2759"/>
<evidence type="ECO:0000256" key="4">
    <source>
        <dbReference type="PROSITE-ProRule" id="PRU00600"/>
    </source>
</evidence>
<dbReference type="Proteomes" id="UP000777482">
    <property type="component" value="Unassembled WGS sequence"/>
</dbReference>
<gene>
    <name evidence="8" type="ORF">C6P46_002088</name>
</gene>
<reference evidence="8 9" key="1">
    <citation type="submission" date="2020-11" db="EMBL/GenBank/DDBJ databases">
        <title>Kefir isolates.</title>
        <authorList>
            <person name="Marcisauskas S."/>
            <person name="Kim Y."/>
            <person name="Blasche S."/>
        </authorList>
    </citation>
    <scope>NUCLEOTIDE SEQUENCE [LARGE SCALE GENOMIC DNA]</scope>
    <source>
        <strain evidence="8 9">KR</strain>
    </source>
</reference>
<dbReference type="SMART" id="SM00586">
    <property type="entry name" value="ZnF_DBF"/>
    <property type="match status" value="1"/>
</dbReference>
<dbReference type="InterPro" id="IPR006572">
    <property type="entry name" value="Znf_DBF"/>
</dbReference>
<dbReference type="Gene3D" id="6.10.250.3410">
    <property type="entry name" value="DBF zinc finger"/>
    <property type="match status" value="1"/>
</dbReference>
<dbReference type="Pfam" id="PF22437">
    <property type="entry name" value="DBF4_BRCT"/>
    <property type="match status" value="1"/>
</dbReference>
<feature type="compositionally biased region" description="Low complexity" evidence="5">
    <location>
        <begin position="688"/>
        <end position="697"/>
    </location>
</feature>
<dbReference type="AlphaFoldDB" id="A0A9P7B8D9"/>
<feature type="compositionally biased region" description="Acidic residues" evidence="5">
    <location>
        <begin position="665"/>
        <end position="676"/>
    </location>
</feature>
<protein>
    <submittedName>
        <fullName evidence="8">Uncharacterized protein</fullName>
    </submittedName>
</protein>
<feature type="region of interest" description="Disordered" evidence="5">
    <location>
        <begin position="665"/>
        <end position="734"/>
    </location>
</feature>
<dbReference type="FunFam" id="6.10.250.3410:FF:000001">
    <property type="entry name" value="Protein DBF4 homolog A"/>
    <property type="match status" value="1"/>
</dbReference>
<evidence type="ECO:0000313" key="9">
    <source>
        <dbReference type="Proteomes" id="UP000777482"/>
    </source>
</evidence>
<dbReference type="GO" id="GO:0043539">
    <property type="term" value="F:protein serine/threonine kinase activator activity"/>
    <property type="evidence" value="ECO:0007669"/>
    <property type="project" value="TreeGrafter"/>
</dbReference>
<keyword evidence="2 4" id="KW-0863">Zinc-finger</keyword>
<evidence type="ECO:0000256" key="5">
    <source>
        <dbReference type="SAM" id="MobiDB-lite"/>
    </source>
</evidence>
<dbReference type="PROSITE" id="PS51265">
    <property type="entry name" value="ZF_DBF4"/>
    <property type="match status" value="1"/>
</dbReference>
<dbReference type="PANTHER" id="PTHR15375">
    <property type="entry name" value="ACTIVATOR OF S-PHASE KINASE-RELATED"/>
    <property type="match status" value="1"/>
</dbReference>
<keyword evidence="1" id="KW-0479">Metal-binding</keyword>
<dbReference type="InterPro" id="IPR013939">
    <property type="entry name" value="Regulatory_Dfp1/Him1"/>
</dbReference>
<feature type="compositionally biased region" description="Basic and acidic residues" evidence="5">
    <location>
        <begin position="709"/>
        <end position="727"/>
    </location>
</feature>
<evidence type="ECO:0000313" key="8">
    <source>
        <dbReference type="EMBL" id="KAG0663863.1"/>
    </source>
</evidence>
<dbReference type="CDD" id="cd00027">
    <property type="entry name" value="BRCT"/>
    <property type="match status" value="1"/>
</dbReference>
<dbReference type="EMBL" id="PUHQ01000017">
    <property type="protein sequence ID" value="KAG0663863.1"/>
    <property type="molecule type" value="Genomic_DNA"/>
</dbReference>
<evidence type="ECO:0000256" key="3">
    <source>
        <dbReference type="ARBA" id="ARBA00022833"/>
    </source>
</evidence>
<dbReference type="GO" id="GO:0003676">
    <property type="term" value="F:nucleic acid binding"/>
    <property type="evidence" value="ECO:0007669"/>
    <property type="project" value="InterPro"/>
</dbReference>